<dbReference type="PANTHER" id="PTHR46564:SF1">
    <property type="entry name" value="TRANSPOSASE"/>
    <property type="match status" value="1"/>
</dbReference>
<gene>
    <name evidence="2" type="primary">PARPA_00072.1 scaffold 262</name>
</gene>
<evidence type="ECO:0000313" key="3">
    <source>
        <dbReference type="Proteomes" id="UP000054107"/>
    </source>
</evidence>
<dbReference type="GO" id="GO:0003676">
    <property type="term" value="F:nucleic acid binding"/>
    <property type="evidence" value="ECO:0007669"/>
    <property type="project" value="InterPro"/>
</dbReference>
<dbReference type="InterPro" id="IPR009057">
    <property type="entry name" value="Homeodomain-like_sf"/>
</dbReference>
<reference evidence="2 3" key="1">
    <citation type="submission" date="2014-09" db="EMBL/GenBank/DDBJ databases">
        <authorList>
            <person name="Ellenberger Sabrina"/>
        </authorList>
    </citation>
    <scope>NUCLEOTIDE SEQUENCE [LARGE SCALE GENOMIC DNA]</scope>
    <source>
        <strain evidence="2 3">CBS 412.66</strain>
    </source>
</reference>
<evidence type="ECO:0000313" key="2">
    <source>
        <dbReference type="EMBL" id="CEP06821.1"/>
    </source>
</evidence>
<dbReference type="InterPro" id="IPR036397">
    <property type="entry name" value="RNaseH_sf"/>
</dbReference>
<dbReference type="InterPro" id="IPR047655">
    <property type="entry name" value="Transpos_IS630-like"/>
</dbReference>
<dbReference type="Gene3D" id="3.30.420.10">
    <property type="entry name" value="Ribonuclease H-like superfamily/Ribonuclease H"/>
    <property type="match status" value="1"/>
</dbReference>
<dbReference type="SUPFAM" id="SSF46689">
    <property type="entry name" value="Homeodomain-like"/>
    <property type="match status" value="1"/>
</dbReference>
<dbReference type="Proteomes" id="UP000054107">
    <property type="component" value="Unassembled WGS sequence"/>
</dbReference>
<dbReference type="InterPro" id="IPR038717">
    <property type="entry name" value="Tc1-like_DDE_dom"/>
</dbReference>
<dbReference type="Pfam" id="PF13358">
    <property type="entry name" value="DDE_3"/>
    <property type="match status" value="1"/>
</dbReference>
<accession>A0A0B7MM01</accession>
<feature type="domain" description="Tc1-like transposase DDE" evidence="1">
    <location>
        <begin position="322"/>
        <end position="407"/>
    </location>
</feature>
<dbReference type="PANTHER" id="PTHR46564">
    <property type="entry name" value="TRANSPOSASE"/>
    <property type="match status" value="1"/>
</dbReference>
<protein>
    <recommendedName>
        <fullName evidence="1">Tc1-like transposase DDE domain-containing protein</fullName>
    </recommendedName>
</protein>
<dbReference type="NCBIfam" id="NF033545">
    <property type="entry name" value="transpos_IS630"/>
    <property type="match status" value="1"/>
</dbReference>
<keyword evidence="3" id="KW-1185">Reference proteome</keyword>
<dbReference type="OrthoDB" id="2216069at2759"/>
<dbReference type="AlphaFoldDB" id="A0A0B7MM01"/>
<proteinExistence type="predicted"/>
<evidence type="ECO:0000259" key="1">
    <source>
        <dbReference type="Pfam" id="PF13358"/>
    </source>
</evidence>
<organism evidence="2 3">
    <name type="scientific">Parasitella parasitica</name>
    <dbReference type="NCBI Taxonomy" id="35722"/>
    <lineage>
        <taxon>Eukaryota</taxon>
        <taxon>Fungi</taxon>
        <taxon>Fungi incertae sedis</taxon>
        <taxon>Mucoromycota</taxon>
        <taxon>Mucoromycotina</taxon>
        <taxon>Mucoromycetes</taxon>
        <taxon>Mucorales</taxon>
        <taxon>Mucorineae</taxon>
        <taxon>Mucoraceae</taxon>
        <taxon>Parasitella</taxon>
    </lineage>
</organism>
<sequence length="443" mass="50444">MAQNTSTSMLFDTQYNNPYEDLDEIMDEGENDISGSSGTPFVSLFNASSRSSPEEQEVTMDIDSEALDILTNNDGEEPAVAKPEKADRYYRNYKIGQKVDFIRLILEMKSVREAASITGIKLKTAYGLRDYWNTYGVIPEPKKRGPKLSADLKQEHVDFILNIVDQWAATTLDSMREQLLNAFPELKVSKTGFYRFIKSKCALSMKKLEIHSERRHSLTLLEDRRRTIQEWIEDPTIDFESNCVFIDEAGFNMHLTRTRGWSIKGKPATSKGPKDRGVNISILGAISPEGVIDISVRKPEFISCKKRDAAGKLVTEKKLIGTRSKHFRVYMDSVMDTLDSLGLTGRNLIMDNASIHKNPDTVAEIERRGYRILFLPPYSPFLNPIEEFWSKVKYGVKRHPFDKNSTLTQRILESTKAVTLSDCNGWIRHSVSFFDDCLALRPL</sequence>
<dbReference type="EMBL" id="LN718755">
    <property type="protein sequence ID" value="CEP06821.1"/>
    <property type="molecule type" value="Genomic_DNA"/>
</dbReference>
<dbReference type="STRING" id="35722.A0A0B7MM01"/>
<name>A0A0B7MM01_9FUNG</name>